<dbReference type="SUPFAM" id="SSF55729">
    <property type="entry name" value="Acyl-CoA N-acyltransferases (Nat)"/>
    <property type="match status" value="1"/>
</dbReference>
<comment type="catalytic activity">
    <reaction evidence="6 15">
        <text>N-terminal L-arginyl-[protein] + L-leucyl-tRNA(Leu) = N-terminal L-leucyl-L-arginyl-[protein] + tRNA(Leu) + H(+)</text>
        <dbReference type="Rhea" id="RHEA:50416"/>
        <dbReference type="Rhea" id="RHEA-COMP:9613"/>
        <dbReference type="Rhea" id="RHEA-COMP:9622"/>
        <dbReference type="Rhea" id="RHEA-COMP:12672"/>
        <dbReference type="Rhea" id="RHEA-COMP:12673"/>
        <dbReference type="ChEBI" id="CHEBI:15378"/>
        <dbReference type="ChEBI" id="CHEBI:64719"/>
        <dbReference type="ChEBI" id="CHEBI:78442"/>
        <dbReference type="ChEBI" id="CHEBI:78494"/>
        <dbReference type="ChEBI" id="CHEBI:133044"/>
        <dbReference type="EC" id="2.3.2.6"/>
    </reaction>
</comment>
<evidence type="ECO:0000256" key="13">
    <source>
        <dbReference type="ARBA" id="ARBA00077165"/>
    </source>
</evidence>
<dbReference type="NCBIfam" id="TIGR00667">
    <property type="entry name" value="aat"/>
    <property type="match status" value="1"/>
</dbReference>
<evidence type="ECO:0000256" key="15">
    <source>
        <dbReference type="HAMAP-Rule" id="MF_00688"/>
    </source>
</evidence>
<dbReference type="HAMAP" id="MF_00688">
    <property type="entry name" value="Leu_Phe_trans"/>
    <property type="match status" value="1"/>
</dbReference>
<dbReference type="PANTHER" id="PTHR30098">
    <property type="entry name" value="LEUCYL/PHENYLALANYL-TRNA--PROTEIN TRANSFERASE"/>
    <property type="match status" value="1"/>
</dbReference>
<evidence type="ECO:0000256" key="7">
    <source>
        <dbReference type="ARBA" id="ARBA00051538"/>
    </source>
</evidence>
<evidence type="ECO:0000256" key="11">
    <source>
        <dbReference type="ARBA" id="ARBA00074372"/>
    </source>
</evidence>
<organism evidence="16 17">
    <name type="scientific">Stenotrophomonas ginsengisoli</name>
    <dbReference type="NCBI Taxonomy" id="336566"/>
    <lineage>
        <taxon>Bacteria</taxon>
        <taxon>Pseudomonadati</taxon>
        <taxon>Pseudomonadota</taxon>
        <taxon>Gammaproteobacteria</taxon>
        <taxon>Lysobacterales</taxon>
        <taxon>Lysobacteraceae</taxon>
        <taxon>Stenotrophomonas</taxon>
    </lineage>
</organism>
<dbReference type="Proteomes" id="UP000050956">
    <property type="component" value="Unassembled WGS sequence"/>
</dbReference>
<gene>
    <name evidence="15" type="primary">aat</name>
    <name evidence="16" type="ORF">ABB30_02330</name>
</gene>
<comment type="function">
    <text evidence="8 15">Functions in the N-end rule pathway of protein degradation where it conjugates Leu, Phe and, less efficiently, Met from aminoacyl-tRNAs to the N-termini of proteins containing an N-terminal arginine or lysine.</text>
</comment>
<comment type="catalytic activity">
    <reaction evidence="5 15">
        <text>L-phenylalanyl-tRNA(Phe) + an N-terminal L-alpha-aminoacyl-[protein] = an N-terminal L-phenylalanyl-L-alpha-aminoacyl-[protein] + tRNA(Phe)</text>
        <dbReference type="Rhea" id="RHEA:43632"/>
        <dbReference type="Rhea" id="RHEA-COMP:9668"/>
        <dbReference type="Rhea" id="RHEA-COMP:9699"/>
        <dbReference type="Rhea" id="RHEA-COMP:10636"/>
        <dbReference type="Rhea" id="RHEA-COMP:10637"/>
        <dbReference type="ChEBI" id="CHEBI:78442"/>
        <dbReference type="ChEBI" id="CHEBI:78531"/>
        <dbReference type="ChEBI" id="CHEBI:78597"/>
        <dbReference type="ChEBI" id="CHEBI:83561"/>
        <dbReference type="EC" id="2.3.2.6"/>
    </reaction>
</comment>
<dbReference type="STRING" id="336566.ABB30_02330"/>
<dbReference type="GO" id="GO:0030163">
    <property type="term" value="P:protein catabolic process"/>
    <property type="evidence" value="ECO:0007669"/>
    <property type="project" value="UniProtKB-UniRule"/>
</dbReference>
<evidence type="ECO:0000256" key="5">
    <source>
        <dbReference type="ARBA" id="ARBA00050607"/>
    </source>
</evidence>
<evidence type="ECO:0000256" key="12">
    <source>
        <dbReference type="ARBA" id="ARBA00077136"/>
    </source>
</evidence>
<keyword evidence="4 15" id="KW-0012">Acyltransferase</keyword>
<dbReference type="InterPro" id="IPR016181">
    <property type="entry name" value="Acyl_CoA_acyltransferase"/>
</dbReference>
<comment type="catalytic activity">
    <reaction evidence="7 15">
        <text>N-terminal L-lysyl-[protein] + L-leucyl-tRNA(Leu) = N-terminal L-leucyl-L-lysyl-[protein] + tRNA(Leu) + H(+)</text>
        <dbReference type="Rhea" id="RHEA:12340"/>
        <dbReference type="Rhea" id="RHEA-COMP:9613"/>
        <dbReference type="Rhea" id="RHEA-COMP:9622"/>
        <dbReference type="Rhea" id="RHEA-COMP:12670"/>
        <dbReference type="Rhea" id="RHEA-COMP:12671"/>
        <dbReference type="ChEBI" id="CHEBI:15378"/>
        <dbReference type="ChEBI" id="CHEBI:65249"/>
        <dbReference type="ChEBI" id="CHEBI:78442"/>
        <dbReference type="ChEBI" id="CHEBI:78494"/>
        <dbReference type="ChEBI" id="CHEBI:133043"/>
        <dbReference type="EC" id="2.3.2.6"/>
    </reaction>
</comment>
<dbReference type="Gene3D" id="3.30.70.3550">
    <property type="entry name" value="Leucyl/phenylalanyl-tRNA-protein transferase, N-terminal domain"/>
    <property type="match status" value="1"/>
</dbReference>
<comment type="subcellular location">
    <subcellularLocation>
        <location evidence="1 15">Cytoplasm</location>
    </subcellularLocation>
</comment>
<dbReference type="Pfam" id="PF03588">
    <property type="entry name" value="Leu_Phe_trans"/>
    <property type="match status" value="1"/>
</dbReference>
<evidence type="ECO:0000256" key="8">
    <source>
        <dbReference type="ARBA" id="ARBA00054043"/>
    </source>
</evidence>
<evidence type="ECO:0000256" key="14">
    <source>
        <dbReference type="ARBA" id="ARBA00083640"/>
    </source>
</evidence>
<dbReference type="GO" id="GO:0005737">
    <property type="term" value="C:cytoplasm"/>
    <property type="evidence" value="ECO:0007669"/>
    <property type="project" value="UniProtKB-SubCell"/>
</dbReference>
<dbReference type="EMBL" id="LDJM01000007">
    <property type="protein sequence ID" value="KRG78891.1"/>
    <property type="molecule type" value="Genomic_DNA"/>
</dbReference>
<dbReference type="RefSeq" id="WP_057636696.1">
    <property type="nucleotide sequence ID" value="NZ_LDJM01000007.1"/>
</dbReference>
<protein>
    <recommendedName>
        <fullName evidence="11 15">Leucyl/phenylalanyl-tRNA--protein transferase</fullName>
        <ecNumber evidence="10 15">2.3.2.6</ecNumber>
    </recommendedName>
    <alternativeName>
        <fullName evidence="12 15">L/F-transferase</fullName>
    </alternativeName>
    <alternativeName>
        <fullName evidence="13 15">Leucyltransferase</fullName>
    </alternativeName>
    <alternativeName>
        <fullName evidence="14 15">Phenyalanyltransferase</fullName>
    </alternativeName>
</protein>
<proteinExistence type="inferred from homology"/>
<sequence>MSIRVPWQLDSDPAAPFPPADTALREPDGLLAIGGDLQPERLLRAYAGGIFPWSSPGEPLLWWSPDPRTVFDTAAFCLSRSNRRQLRRHAWHLQVDSAFDAVIGQCAHIARPGQRGTWIDADMLAAYRQLHRLGHAHSFQVHGADGQLVGGLYGVSVGRMFFAESMFSALPGASKLALAGACHWLARWQMPLLDAQVHNPHLALLGAGSLPRRDFLHAITGLCGQPGMVGNWQQRAGIIDAASLLN</sequence>
<dbReference type="FunFam" id="3.30.70.3550:FF:000001">
    <property type="entry name" value="Leucyl/phenylalanyl-tRNA--protein transferase"/>
    <property type="match status" value="1"/>
</dbReference>
<keyword evidence="2 15" id="KW-0963">Cytoplasm</keyword>
<dbReference type="OrthoDB" id="9790282at2"/>
<evidence type="ECO:0000256" key="6">
    <source>
        <dbReference type="ARBA" id="ARBA00050652"/>
    </source>
</evidence>
<dbReference type="GO" id="GO:0008914">
    <property type="term" value="F:leucyl-tRNA--protein transferase activity"/>
    <property type="evidence" value="ECO:0007669"/>
    <property type="project" value="UniProtKB-UniRule"/>
</dbReference>
<comment type="similarity">
    <text evidence="9 15">Belongs to the L/F-transferase family.</text>
</comment>
<evidence type="ECO:0000256" key="3">
    <source>
        <dbReference type="ARBA" id="ARBA00022679"/>
    </source>
</evidence>
<name>A0A0R0DAM0_9GAMM</name>
<dbReference type="AlphaFoldDB" id="A0A0R0DAM0"/>
<dbReference type="PANTHER" id="PTHR30098:SF2">
    <property type="entry name" value="LEUCYL_PHENYLALANYL-TRNA--PROTEIN TRANSFERASE"/>
    <property type="match status" value="1"/>
</dbReference>
<keyword evidence="3 15" id="KW-0808">Transferase</keyword>
<dbReference type="Gene3D" id="3.40.630.70">
    <property type="entry name" value="Leucyl/phenylalanyl-tRNA-protein transferase, C-terminal domain"/>
    <property type="match status" value="1"/>
</dbReference>
<dbReference type="InterPro" id="IPR004616">
    <property type="entry name" value="Leu/Phe-tRNA_Trfase"/>
</dbReference>
<evidence type="ECO:0000256" key="1">
    <source>
        <dbReference type="ARBA" id="ARBA00004496"/>
    </source>
</evidence>
<dbReference type="InterPro" id="IPR042203">
    <property type="entry name" value="Leu/Phe-tRNA_Trfase_C"/>
</dbReference>
<evidence type="ECO:0000256" key="4">
    <source>
        <dbReference type="ARBA" id="ARBA00023315"/>
    </source>
</evidence>
<evidence type="ECO:0000256" key="10">
    <source>
        <dbReference type="ARBA" id="ARBA00066767"/>
    </source>
</evidence>
<evidence type="ECO:0000313" key="17">
    <source>
        <dbReference type="Proteomes" id="UP000050956"/>
    </source>
</evidence>
<dbReference type="InterPro" id="IPR042221">
    <property type="entry name" value="Leu/Phe-tRNA_Trfase_N"/>
</dbReference>
<evidence type="ECO:0000256" key="2">
    <source>
        <dbReference type="ARBA" id="ARBA00022490"/>
    </source>
</evidence>
<evidence type="ECO:0000256" key="9">
    <source>
        <dbReference type="ARBA" id="ARBA00061535"/>
    </source>
</evidence>
<dbReference type="PATRIC" id="fig|336566.3.peg.2873"/>
<dbReference type="EC" id="2.3.2.6" evidence="10 15"/>
<accession>A0A0R0DAM0</accession>
<evidence type="ECO:0000313" key="16">
    <source>
        <dbReference type="EMBL" id="KRG78891.1"/>
    </source>
</evidence>
<reference evidence="16 17" key="1">
    <citation type="submission" date="2015-05" db="EMBL/GenBank/DDBJ databases">
        <title>Genome sequencing and analysis of members of genus Stenotrophomonas.</title>
        <authorList>
            <person name="Patil P.P."/>
            <person name="Midha S."/>
            <person name="Patil P.B."/>
        </authorList>
    </citation>
    <scope>NUCLEOTIDE SEQUENCE [LARGE SCALE GENOMIC DNA]</scope>
    <source>
        <strain evidence="16 17">DSM 24757</strain>
    </source>
</reference>
<comment type="caution">
    <text evidence="16">The sequence shown here is derived from an EMBL/GenBank/DDBJ whole genome shotgun (WGS) entry which is preliminary data.</text>
</comment>
<keyword evidence="17" id="KW-1185">Reference proteome</keyword>